<dbReference type="PhylomeDB" id="O01324"/>
<dbReference type="Pfam" id="PF25883">
    <property type="entry name" value="F28H7_8_C"/>
    <property type="match status" value="1"/>
</dbReference>
<proteinExistence type="evidence at protein level"/>
<dbReference type="GeneID" id="174945"/>
<evidence type="ECO:0000313" key="2">
    <source>
        <dbReference type="EMBL" id="CAB04135.1"/>
    </source>
</evidence>
<dbReference type="WormBase" id="F18A11.2">
    <property type="protein sequence ID" value="CE09452"/>
    <property type="gene ID" value="WBGene00008929"/>
</dbReference>
<dbReference type="InParanoid" id="O01324"/>
<dbReference type="Gene3D" id="3.40.525.10">
    <property type="entry name" value="CRAL-TRIO lipid binding domain"/>
    <property type="match status" value="1"/>
</dbReference>
<gene>
    <name evidence="2" type="ORF">CELE_F18A11.2</name>
    <name evidence="2 4" type="ORF">F18A11.2</name>
</gene>
<dbReference type="AGR" id="WB:WBGene00008929"/>
<dbReference type="CTD" id="174945"/>
<dbReference type="RefSeq" id="NP_496771.1">
    <property type="nucleotide sequence ID" value="NM_064370.3"/>
</dbReference>
<evidence type="ECO:0000259" key="1">
    <source>
        <dbReference type="PROSITE" id="PS50191"/>
    </source>
</evidence>
<dbReference type="HOGENOM" id="CLU_061446_0_0_1"/>
<name>O01324_CAEEL</name>
<dbReference type="Proteomes" id="UP000001940">
    <property type="component" value="Chromosome II"/>
</dbReference>
<dbReference type="InterPro" id="IPR036865">
    <property type="entry name" value="CRAL-TRIO_dom_sf"/>
</dbReference>
<sequence length="388" mass="44667">MSPNPVEKAAILRIIDSIDARDDDYCAHEFNVYRWLVAYGNEEEEAAKALKRHLNIRKTIDLNSYSSKTELEEDELNKYVPIDVIGQNHQDDNKVLMFERTGKIDISGLVDNVLMHKFMQIKLKMMEGVHQKVVAAERKTGRQSGGLFIMDLDGISFSPKLISVLTGPYRIMWGTLFDHYPQLLQKIIIVNAPSFVNVLHQACSPFLPEDYKEKIVITSEPAIGAIQKHADKCFLPSDLGGDLEKTTSLPMAPFPKMNKKYEKEKEKVSLLAISVPAGKYTVQKFSWKKGDEVEFFLHNESSFHYFMFHSEEDTKDMDLWREMTVGCERPALSQIDSWKYTVPIDGFYFIRYGNHNSWYFSTTVNVNHFISNENGERIELVPIETFNI</sequence>
<dbReference type="SUPFAM" id="SSF52087">
    <property type="entry name" value="CRAL/TRIO domain"/>
    <property type="match status" value="1"/>
</dbReference>
<dbReference type="OMA" id="LMFERTG"/>
<dbReference type="SMART" id="SM00516">
    <property type="entry name" value="SEC14"/>
    <property type="match status" value="1"/>
</dbReference>
<dbReference type="PeptideAtlas" id="O01324"/>
<dbReference type="PANTHER" id="PTHR47159:SF2">
    <property type="entry name" value="CRAL-TRIO DOMAIN-CONTAINING PROTEIN"/>
    <property type="match status" value="1"/>
</dbReference>
<dbReference type="PANTHER" id="PTHR47159">
    <property type="entry name" value="PROTEIN CBG07705-RELATED"/>
    <property type="match status" value="1"/>
</dbReference>
<dbReference type="EMBL" id="BX284602">
    <property type="protein sequence ID" value="CAB04135.1"/>
    <property type="molecule type" value="Genomic_DNA"/>
</dbReference>
<dbReference type="InterPro" id="IPR058960">
    <property type="entry name" value="Ctg-1-like_C"/>
</dbReference>
<reference evidence="2 3" key="1">
    <citation type="journal article" date="1998" name="Science">
        <title>Genome sequence of the nematode C. elegans: a platform for investigating biology.</title>
        <authorList>
            <consortium name="The C. elegans sequencing consortium"/>
            <person name="Sulson J.E."/>
            <person name="Waterston R."/>
        </authorList>
    </citation>
    <scope>NUCLEOTIDE SEQUENCE [LARGE SCALE GENOMIC DNA]</scope>
    <source>
        <strain evidence="2 3">Bristol N2</strain>
    </source>
</reference>
<feature type="domain" description="CRAL-TRIO" evidence="1">
    <location>
        <begin position="72"/>
        <end position="247"/>
    </location>
</feature>
<protein>
    <submittedName>
        <fullName evidence="2">CRAL-TRIO domain-containing protein</fullName>
    </submittedName>
</protein>
<dbReference type="FunCoup" id="O01324">
    <property type="interactions" value="5"/>
</dbReference>
<evidence type="ECO:0007829" key="5">
    <source>
        <dbReference type="PeptideAtlas" id="O01324"/>
    </source>
</evidence>
<accession>O01324</accession>
<dbReference type="OrthoDB" id="1434354at2759"/>
<dbReference type="InterPro" id="IPR053302">
    <property type="entry name" value="CRAL-TRIO_domain"/>
</dbReference>
<keyword evidence="3" id="KW-1185">Reference proteome</keyword>
<dbReference type="AlphaFoldDB" id="O01324"/>
<dbReference type="Bgee" id="WBGene00008929">
    <property type="expression patterns" value="Expressed in embryo and 4 other cell types or tissues"/>
</dbReference>
<evidence type="ECO:0000313" key="3">
    <source>
        <dbReference type="Proteomes" id="UP000001940"/>
    </source>
</evidence>
<dbReference type="PIR" id="T21082">
    <property type="entry name" value="T21082"/>
</dbReference>
<evidence type="ECO:0000313" key="4">
    <source>
        <dbReference type="WormBase" id="F18A11.2"/>
    </source>
</evidence>
<dbReference type="KEGG" id="cel:CELE_F18A11.2"/>
<organism evidence="2 3">
    <name type="scientific">Caenorhabditis elegans</name>
    <dbReference type="NCBI Taxonomy" id="6239"/>
    <lineage>
        <taxon>Eukaryota</taxon>
        <taxon>Metazoa</taxon>
        <taxon>Ecdysozoa</taxon>
        <taxon>Nematoda</taxon>
        <taxon>Chromadorea</taxon>
        <taxon>Rhabditida</taxon>
        <taxon>Rhabditina</taxon>
        <taxon>Rhabditomorpha</taxon>
        <taxon>Rhabditoidea</taxon>
        <taxon>Rhabditidae</taxon>
        <taxon>Peloderinae</taxon>
        <taxon>Caenorhabditis</taxon>
    </lineage>
</organism>
<dbReference type="CDD" id="cd00170">
    <property type="entry name" value="SEC14"/>
    <property type="match status" value="1"/>
</dbReference>
<dbReference type="PROSITE" id="PS50191">
    <property type="entry name" value="CRAL_TRIO"/>
    <property type="match status" value="1"/>
</dbReference>
<keyword evidence="5" id="KW-1267">Proteomics identification</keyword>
<dbReference type="PaxDb" id="6239-F18A11.2"/>
<dbReference type="UCSC" id="F18A11.2">
    <property type="organism name" value="c. elegans"/>
</dbReference>
<dbReference type="eggNOG" id="KOG1471">
    <property type="taxonomic scope" value="Eukaryota"/>
</dbReference>
<dbReference type="InterPro" id="IPR001251">
    <property type="entry name" value="CRAL-TRIO_dom"/>
</dbReference>
<dbReference type="Pfam" id="PF00650">
    <property type="entry name" value="CRAL_TRIO"/>
    <property type="match status" value="1"/>
</dbReference>
<dbReference type="Gene3D" id="2.60.120.680">
    <property type="entry name" value="GOLD domain"/>
    <property type="match status" value="1"/>
</dbReference>
<dbReference type="SMR" id="O01324"/>